<feature type="transmembrane region" description="Helical" evidence="3">
    <location>
        <begin position="108"/>
        <end position="132"/>
    </location>
</feature>
<evidence type="ECO:0000259" key="4">
    <source>
        <dbReference type="PROSITE" id="PS50850"/>
    </source>
</evidence>
<feature type="compositionally biased region" description="Low complexity" evidence="2">
    <location>
        <begin position="270"/>
        <end position="280"/>
    </location>
</feature>
<dbReference type="GeneID" id="119723651"/>
<dbReference type="SUPFAM" id="SSF103473">
    <property type="entry name" value="MFS general substrate transporter"/>
    <property type="match status" value="1"/>
</dbReference>
<dbReference type="EnsemblMetazoa" id="XM_038194426.1">
    <property type="protein sequence ID" value="XP_038050354.1"/>
    <property type="gene ID" value="LOC119723651"/>
</dbReference>
<protein>
    <recommendedName>
        <fullName evidence="4">Major facilitator superfamily (MFS) profile domain-containing protein</fullName>
    </recommendedName>
</protein>
<evidence type="ECO:0000256" key="1">
    <source>
        <dbReference type="ARBA" id="ARBA00004141"/>
    </source>
</evidence>
<feature type="transmembrane region" description="Helical" evidence="3">
    <location>
        <begin position="144"/>
        <end position="165"/>
    </location>
</feature>
<dbReference type="InterPro" id="IPR020846">
    <property type="entry name" value="MFS_dom"/>
</dbReference>
<dbReference type="PANTHER" id="PTHR11360">
    <property type="entry name" value="MONOCARBOXYLATE TRANSPORTER"/>
    <property type="match status" value="1"/>
</dbReference>
<accession>A0A913ZFZ7</accession>
<feature type="domain" description="Major facilitator superfamily (MFS) profile" evidence="4">
    <location>
        <begin position="18"/>
        <end position="574"/>
    </location>
</feature>
<dbReference type="PANTHER" id="PTHR11360:SF284">
    <property type="entry name" value="EG:103B4.3 PROTEIN-RELATED"/>
    <property type="match status" value="1"/>
</dbReference>
<feature type="transmembrane region" description="Helical" evidence="3">
    <location>
        <begin position="52"/>
        <end position="72"/>
    </location>
</feature>
<evidence type="ECO:0000313" key="5">
    <source>
        <dbReference type="EnsemblMetazoa" id="XP_038050354.1"/>
    </source>
</evidence>
<feature type="transmembrane region" description="Helical" evidence="3">
    <location>
        <begin position="171"/>
        <end position="191"/>
    </location>
</feature>
<feature type="transmembrane region" description="Helical" evidence="3">
    <location>
        <begin position="14"/>
        <end position="40"/>
    </location>
</feature>
<feature type="transmembrane region" description="Helical" evidence="3">
    <location>
        <begin position="550"/>
        <end position="572"/>
    </location>
</feature>
<proteinExistence type="predicted"/>
<dbReference type="InterPro" id="IPR011701">
    <property type="entry name" value="MFS"/>
</dbReference>
<dbReference type="OMA" id="FLVEWRR"/>
<dbReference type="GO" id="GO:0008028">
    <property type="term" value="F:monocarboxylic acid transmembrane transporter activity"/>
    <property type="evidence" value="ECO:0007669"/>
    <property type="project" value="TreeGrafter"/>
</dbReference>
<feature type="transmembrane region" description="Helical" evidence="3">
    <location>
        <begin position="429"/>
        <end position="447"/>
    </location>
</feature>
<dbReference type="PROSITE" id="PS50850">
    <property type="entry name" value="MFS"/>
    <property type="match status" value="1"/>
</dbReference>
<feature type="region of interest" description="Disordered" evidence="2">
    <location>
        <begin position="233"/>
        <end position="293"/>
    </location>
</feature>
<evidence type="ECO:0000313" key="6">
    <source>
        <dbReference type="Proteomes" id="UP000887568"/>
    </source>
</evidence>
<feature type="transmembrane region" description="Helical" evidence="3">
    <location>
        <begin position="394"/>
        <end position="417"/>
    </location>
</feature>
<feature type="transmembrane region" description="Helical" evidence="3">
    <location>
        <begin position="518"/>
        <end position="538"/>
    </location>
</feature>
<dbReference type="InterPro" id="IPR050327">
    <property type="entry name" value="Proton-linked_MCT"/>
</dbReference>
<dbReference type="Pfam" id="PF07690">
    <property type="entry name" value="MFS_1"/>
    <property type="match status" value="2"/>
</dbReference>
<dbReference type="Gene3D" id="1.20.1250.20">
    <property type="entry name" value="MFS general substrate transporter like domains"/>
    <property type="match status" value="2"/>
</dbReference>
<feature type="transmembrane region" description="Helical" evidence="3">
    <location>
        <begin position="486"/>
        <end position="506"/>
    </location>
</feature>
<dbReference type="InterPro" id="IPR036259">
    <property type="entry name" value="MFS_trans_sf"/>
</dbReference>
<evidence type="ECO:0000256" key="2">
    <source>
        <dbReference type="SAM" id="MobiDB-lite"/>
    </source>
</evidence>
<dbReference type="RefSeq" id="XP_038050354.1">
    <property type="nucleotide sequence ID" value="XM_038194426.1"/>
</dbReference>
<keyword evidence="3" id="KW-0812">Transmembrane</keyword>
<dbReference type="OrthoDB" id="2213137at2759"/>
<keyword evidence="3" id="KW-1133">Transmembrane helix</keyword>
<keyword evidence="3" id="KW-0472">Membrane</keyword>
<dbReference type="GO" id="GO:0016020">
    <property type="term" value="C:membrane"/>
    <property type="evidence" value="ECO:0007669"/>
    <property type="project" value="UniProtKB-SubCell"/>
</dbReference>
<reference evidence="5" key="1">
    <citation type="submission" date="2022-11" db="UniProtKB">
        <authorList>
            <consortium name="EnsemblMetazoa"/>
        </authorList>
    </citation>
    <scope>IDENTIFICATION</scope>
</reference>
<dbReference type="Proteomes" id="UP000887568">
    <property type="component" value="Unplaced"/>
</dbReference>
<dbReference type="AlphaFoldDB" id="A0A913ZFZ7"/>
<sequence length="609" mass="65274">MAVKHNSPVPPDGGWGWVVVVGSSVSLHFALFIRCIGVFFNEWRQFFDASATAVGVVGSVHLAAFLFMGPLAGYLCNRIGSRKLAILGGMMTFTSFLVTSYAKTLLHIILSFGVLGGVGCGFVFVSAVTIITKYFKKRYATAHSISNSGSGLTIVVLPLLARFLIDLYSWDGAMFILAAASANMCVCGMLFRPLGPSGRELSDEERPRLCKETGALSLQDEVLNGGLRGSRGNVYRKISSTSDGQPGGSEKTDLKVKENPDGKPHRKVATSSGTESGSEGVVKTNNGFSEGKPQKKVSICPDYIAETEGAVNLKGVSDGQLQRSLSESYGCSSDVQEGELPRLSEVSVSGAQLNGVSVNLSARMEQRRPTMASIYLGHIARGSGLFLLKTRFRFSFLCLLQAVQNIAFSSVTIHFVPMTIEAGISKLDAAVLMSISGVGSLFGRLALGQLIDCKVVGSLKIYFFAVLTCGVAMVVCPSLQTFAGYLVFALVFGFMSGTYKSLSAVLIREFVGADLMPLALGIFMPFIGIGIVTGPTLAGWLYDIRENYDLAFYITGSILVLSSSLLLLMPYLKRLEDRRRHDSETNDALEEELAAGALRIGSVQSLDAI</sequence>
<dbReference type="EnsemblMetazoa" id="XM_038194428.1">
    <property type="protein sequence ID" value="XP_038050356.1"/>
    <property type="gene ID" value="LOC119723651"/>
</dbReference>
<dbReference type="RefSeq" id="XP_038050355.1">
    <property type="nucleotide sequence ID" value="XM_038194427.1"/>
</dbReference>
<name>A0A913ZFZ7_PATMI</name>
<keyword evidence="6" id="KW-1185">Reference proteome</keyword>
<comment type="subcellular location">
    <subcellularLocation>
        <location evidence="1">Membrane</location>
        <topology evidence="1">Multi-pass membrane protein</topology>
    </subcellularLocation>
</comment>
<feature type="transmembrane region" description="Helical" evidence="3">
    <location>
        <begin position="459"/>
        <end position="480"/>
    </location>
</feature>
<dbReference type="EnsemblMetazoa" id="XM_038194427.1">
    <property type="protein sequence ID" value="XP_038050355.1"/>
    <property type="gene ID" value="LOC119723651"/>
</dbReference>
<dbReference type="RefSeq" id="XP_038050356.1">
    <property type="nucleotide sequence ID" value="XM_038194428.1"/>
</dbReference>
<organism evidence="5 6">
    <name type="scientific">Patiria miniata</name>
    <name type="common">Bat star</name>
    <name type="synonym">Asterina miniata</name>
    <dbReference type="NCBI Taxonomy" id="46514"/>
    <lineage>
        <taxon>Eukaryota</taxon>
        <taxon>Metazoa</taxon>
        <taxon>Echinodermata</taxon>
        <taxon>Eleutherozoa</taxon>
        <taxon>Asterozoa</taxon>
        <taxon>Asteroidea</taxon>
        <taxon>Valvatacea</taxon>
        <taxon>Valvatida</taxon>
        <taxon>Asterinidae</taxon>
        <taxon>Patiria</taxon>
    </lineage>
</organism>
<evidence type="ECO:0000256" key="3">
    <source>
        <dbReference type="SAM" id="Phobius"/>
    </source>
</evidence>
<feature type="compositionally biased region" description="Basic and acidic residues" evidence="2">
    <location>
        <begin position="250"/>
        <end position="263"/>
    </location>
</feature>